<dbReference type="InterPro" id="IPR036366">
    <property type="entry name" value="PGBDSf"/>
</dbReference>
<dbReference type="GO" id="GO:0007165">
    <property type="term" value="P:signal transduction"/>
    <property type="evidence" value="ECO:0007669"/>
    <property type="project" value="TreeGrafter"/>
</dbReference>
<evidence type="ECO:0000313" key="8">
    <source>
        <dbReference type="EMBL" id="OTN76945.1"/>
    </source>
</evidence>
<keyword evidence="3 5" id="KW-0378">Hydrolase</keyword>
<dbReference type="InterPro" id="IPR004447">
    <property type="entry name" value="Peptidase_S41A"/>
</dbReference>
<comment type="caution">
    <text evidence="8">The sequence shown here is derived from an EMBL/GenBank/DDBJ whole genome shotgun (WGS) entry which is preliminary data.</text>
</comment>
<dbReference type="FunFam" id="2.30.42.10:FF:000063">
    <property type="entry name" value="Peptidase, S41 family"/>
    <property type="match status" value="1"/>
</dbReference>
<feature type="domain" description="PDZ" evidence="7">
    <location>
        <begin position="97"/>
        <end position="166"/>
    </location>
</feature>
<dbReference type="Gene3D" id="3.30.750.44">
    <property type="match status" value="1"/>
</dbReference>
<evidence type="ECO:0000259" key="7">
    <source>
        <dbReference type="PROSITE" id="PS50106"/>
    </source>
</evidence>
<gene>
    <name evidence="8" type="ORF">A5886_002024</name>
</gene>
<name>A0A242A7D0_9ENTE</name>
<dbReference type="NCBIfam" id="TIGR00225">
    <property type="entry name" value="prc"/>
    <property type="match status" value="1"/>
</dbReference>
<keyword evidence="9" id="KW-1185">Reference proteome</keyword>
<dbReference type="GO" id="GO:0030288">
    <property type="term" value="C:outer membrane-bounded periplasmic space"/>
    <property type="evidence" value="ECO:0007669"/>
    <property type="project" value="TreeGrafter"/>
</dbReference>
<dbReference type="Proteomes" id="UP000195043">
    <property type="component" value="Unassembled WGS sequence"/>
</dbReference>
<dbReference type="GO" id="GO:0008236">
    <property type="term" value="F:serine-type peptidase activity"/>
    <property type="evidence" value="ECO:0007669"/>
    <property type="project" value="UniProtKB-KW"/>
</dbReference>
<dbReference type="InterPro" id="IPR036365">
    <property type="entry name" value="PGBD-like_sf"/>
</dbReference>
<dbReference type="Pfam" id="PF22694">
    <property type="entry name" value="CtpB_N-like"/>
    <property type="match status" value="1"/>
</dbReference>
<dbReference type="Gene3D" id="3.90.226.10">
    <property type="entry name" value="2-enoyl-CoA Hydratase, Chain A, domain 1"/>
    <property type="match status" value="1"/>
</dbReference>
<dbReference type="AlphaFoldDB" id="A0A242A7D0"/>
<dbReference type="PROSITE" id="PS50106">
    <property type="entry name" value="PDZ"/>
    <property type="match status" value="1"/>
</dbReference>
<dbReference type="PANTHER" id="PTHR32060">
    <property type="entry name" value="TAIL-SPECIFIC PROTEASE"/>
    <property type="match status" value="1"/>
</dbReference>
<dbReference type="CDD" id="cd06782">
    <property type="entry name" value="cpPDZ_CPP-like"/>
    <property type="match status" value="1"/>
</dbReference>
<comment type="similarity">
    <text evidence="1 5">Belongs to the peptidase S41A family.</text>
</comment>
<dbReference type="STRING" id="1834191.A5886_002024"/>
<dbReference type="RefSeq" id="WP_086275022.1">
    <property type="nucleotide sequence ID" value="NZ_NGKU01000001.1"/>
</dbReference>
<keyword evidence="6" id="KW-0812">Transmembrane</keyword>
<feature type="transmembrane region" description="Helical" evidence="6">
    <location>
        <begin position="9"/>
        <end position="27"/>
    </location>
</feature>
<dbReference type="InterPro" id="IPR002477">
    <property type="entry name" value="Peptidoglycan-bd-like"/>
</dbReference>
<evidence type="ECO:0000256" key="6">
    <source>
        <dbReference type="SAM" id="Phobius"/>
    </source>
</evidence>
<dbReference type="SMART" id="SM00245">
    <property type="entry name" value="TSPc"/>
    <property type="match status" value="1"/>
</dbReference>
<reference evidence="8 9" key="1">
    <citation type="submission" date="2017-05" db="EMBL/GenBank/DDBJ databases">
        <title>The Genome Sequence of Enterococcus sp. 8G7_MSG3316.</title>
        <authorList>
            <consortium name="The Broad Institute Genomics Platform"/>
            <consortium name="The Broad Institute Genomic Center for Infectious Diseases"/>
            <person name="Earl A."/>
            <person name="Manson A."/>
            <person name="Schwartman J."/>
            <person name="Gilmore M."/>
            <person name="Abouelleil A."/>
            <person name="Cao P."/>
            <person name="Chapman S."/>
            <person name="Cusick C."/>
            <person name="Shea T."/>
            <person name="Young S."/>
            <person name="Neafsey D."/>
            <person name="Nusbaum C."/>
            <person name="Birren B."/>
        </authorList>
    </citation>
    <scope>NUCLEOTIDE SEQUENCE [LARGE SCALE GENOMIC DNA]</scope>
    <source>
        <strain evidence="8 9">8G7_MSG3316</strain>
    </source>
</reference>
<dbReference type="SUPFAM" id="SSF47090">
    <property type="entry name" value="PGBD-like"/>
    <property type="match status" value="1"/>
</dbReference>
<proteinExistence type="inferred from homology"/>
<dbReference type="GO" id="GO:0006508">
    <property type="term" value="P:proteolysis"/>
    <property type="evidence" value="ECO:0007669"/>
    <property type="project" value="UniProtKB-KW"/>
</dbReference>
<keyword evidence="6" id="KW-1133">Transmembrane helix</keyword>
<evidence type="ECO:0000256" key="5">
    <source>
        <dbReference type="RuleBase" id="RU004404"/>
    </source>
</evidence>
<evidence type="ECO:0000313" key="9">
    <source>
        <dbReference type="Proteomes" id="UP000195043"/>
    </source>
</evidence>
<dbReference type="Gene3D" id="1.10.101.10">
    <property type="entry name" value="PGBD-like superfamily/PGBD"/>
    <property type="match status" value="1"/>
</dbReference>
<accession>A0A242A7D0</accession>
<evidence type="ECO:0000256" key="3">
    <source>
        <dbReference type="ARBA" id="ARBA00022801"/>
    </source>
</evidence>
<evidence type="ECO:0000256" key="2">
    <source>
        <dbReference type="ARBA" id="ARBA00022670"/>
    </source>
</evidence>
<organism evidence="8 9">
    <name type="scientific">Candidatus Enterococcus testudinis</name>
    <dbReference type="NCBI Taxonomy" id="1834191"/>
    <lineage>
        <taxon>Bacteria</taxon>
        <taxon>Bacillati</taxon>
        <taxon>Bacillota</taxon>
        <taxon>Bacilli</taxon>
        <taxon>Lactobacillales</taxon>
        <taxon>Enterococcaceae</taxon>
        <taxon>Enterococcus</taxon>
    </lineage>
</organism>
<dbReference type="InterPro" id="IPR029045">
    <property type="entry name" value="ClpP/crotonase-like_dom_sf"/>
</dbReference>
<dbReference type="Gene3D" id="2.30.42.10">
    <property type="match status" value="1"/>
</dbReference>
<dbReference type="EMBL" id="NGKU01000001">
    <property type="protein sequence ID" value="OTN76945.1"/>
    <property type="molecule type" value="Genomic_DNA"/>
</dbReference>
<dbReference type="InterPro" id="IPR001478">
    <property type="entry name" value="PDZ"/>
</dbReference>
<dbReference type="Pfam" id="PF01471">
    <property type="entry name" value="PG_binding_1"/>
    <property type="match status" value="1"/>
</dbReference>
<dbReference type="Pfam" id="PF17820">
    <property type="entry name" value="PDZ_6"/>
    <property type="match status" value="1"/>
</dbReference>
<evidence type="ECO:0000256" key="4">
    <source>
        <dbReference type="ARBA" id="ARBA00022825"/>
    </source>
</evidence>
<keyword evidence="4 5" id="KW-0720">Serine protease</keyword>
<keyword evidence="6" id="KW-0472">Membrane</keyword>
<sequence>MKGISTGRYFISLASVAILAGGGVYIWQQAEQQSVATVVEESSTADSGIVKVEQLFEEIKGNYYQEVDEDALIEGALQGMTDALDDPYTTYLSESAADELDQSLSGSFEGIGATLSLVDEYPEIAQAPIKNTPAEKSGLRIGDRILKVDGEDTKGQSLSEVVAQIRGEKGSDVTLTLQREGETFDVTLTRDTIPIETVHGEIVDTNETVGKIEITTFGEQTASELKETITALRSEGAKSFVIDVRQNPGGLLDQVQIMASMFLEDGQTIVKFASNQGIISETKASESLDEGFKVTEPVVVLVDGGSASASEIFAAALQESAGVPIVGTETFGKGTVQNIKELGDDSELKMTIMKWLTPNEEWVNDQGVLPDYEADFPAYAYLAPLPRDNALKTGQSSDAVSNLNQFLAALGYDTSGDTFNDQTVEAVTAFQKTSGLSESGEVDAETAQAIEQAVTDKIRAEDPAYLKALSLLAEE</sequence>
<dbReference type="InterPro" id="IPR055210">
    <property type="entry name" value="CtpA/B_N"/>
</dbReference>
<dbReference type="CDD" id="cd07560">
    <property type="entry name" value="Peptidase_S41_CPP"/>
    <property type="match status" value="1"/>
</dbReference>
<dbReference type="SUPFAM" id="SSF50156">
    <property type="entry name" value="PDZ domain-like"/>
    <property type="match status" value="1"/>
</dbReference>
<dbReference type="OrthoDB" id="9812068at2"/>
<evidence type="ECO:0000256" key="1">
    <source>
        <dbReference type="ARBA" id="ARBA00009179"/>
    </source>
</evidence>
<dbReference type="InterPro" id="IPR041489">
    <property type="entry name" value="PDZ_6"/>
</dbReference>
<dbReference type="Pfam" id="PF03572">
    <property type="entry name" value="Peptidase_S41"/>
    <property type="match status" value="1"/>
</dbReference>
<dbReference type="GO" id="GO:0004175">
    <property type="term" value="F:endopeptidase activity"/>
    <property type="evidence" value="ECO:0007669"/>
    <property type="project" value="TreeGrafter"/>
</dbReference>
<dbReference type="PANTHER" id="PTHR32060:SF30">
    <property type="entry name" value="CARBOXY-TERMINAL PROCESSING PROTEASE CTPA"/>
    <property type="match status" value="1"/>
</dbReference>
<keyword evidence="2 5" id="KW-0645">Protease</keyword>
<dbReference type="InterPro" id="IPR005151">
    <property type="entry name" value="Tail-specific_protease"/>
</dbReference>
<dbReference type="InterPro" id="IPR036034">
    <property type="entry name" value="PDZ_sf"/>
</dbReference>
<dbReference type="SMART" id="SM00228">
    <property type="entry name" value="PDZ"/>
    <property type="match status" value="1"/>
</dbReference>
<dbReference type="SUPFAM" id="SSF52096">
    <property type="entry name" value="ClpP/crotonase"/>
    <property type="match status" value="1"/>
</dbReference>
<protein>
    <recommendedName>
        <fullName evidence="7">PDZ domain-containing protein</fullName>
    </recommendedName>
</protein>